<feature type="non-terminal residue" evidence="10">
    <location>
        <position position="234"/>
    </location>
</feature>
<keyword evidence="3" id="KW-0547">Nucleotide-binding</keyword>
<dbReference type="CDD" id="cd03241">
    <property type="entry name" value="ABC_RecN"/>
    <property type="match status" value="1"/>
</dbReference>
<dbReference type="GO" id="GO:0006302">
    <property type="term" value="P:double-strand break repair"/>
    <property type="evidence" value="ECO:0007669"/>
    <property type="project" value="InterPro"/>
</dbReference>
<accession>X1DQA2</accession>
<keyword evidence="5" id="KW-0067">ATP-binding</keyword>
<reference evidence="10" key="1">
    <citation type="journal article" date="2014" name="Front. Microbiol.">
        <title>High frequency of phylogenetically diverse reductive dehalogenase-homologous genes in deep subseafloor sedimentary metagenomes.</title>
        <authorList>
            <person name="Kawai M."/>
            <person name="Futagami T."/>
            <person name="Toyoda A."/>
            <person name="Takaki Y."/>
            <person name="Nishi S."/>
            <person name="Hori S."/>
            <person name="Arai W."/>
            <person name="Tsubouchi T."/>
            <person name="Morono Y."/>
            <person name="Uchiyama I."/>
            <person name="Ito T."/>
            <person name="Fujiyama A."/>
            <person name="Inagaki F."/>
            <person name="Takami H."/>
        </authorList>
    </citation>
    <scope>NUCLEOTIDE SEQUENCE</scope>
    <source>
        <strain evidence="10">Expedition CK06-06</strain>
    </source>
</reference>
<dbReference type="PANTHER" id="PTHR11059">
    <property type="entry name" value="DNA REPAIR PROTEIN RECN"/>
    <property type="match status" value="1"/>
</dbReference>
<name>X1DQA2_9ZZZZ</name>
<evidence type="ECO:0000256" key="1">
    <source>
        <dbReference type="ARBA" id="ARBA00009441"/>
    </source>
</evidence>
<evidence type="ECO:0000313" key="10">
    <source>
        <dbReference type="EMBL" id="GAH10420.1"/>
    </source>
</evidence>
<dbReference type="InterPro" id="IPR027417">
    <property type="entry name" value="P-loop_NTPase"/>
</dbReference>
<evidence type="ECO:0000259" key="9">
    <source>
        <dbReference type="Pfam" id="PF13476"/>
    </source>
</evidence>
<comment type="caution">
    <text evidence="10">The sequence shown here is derived from an EMBL/GenBank/DDBJ whole genome shotgun (WGS) entry which is preliminary data.</text>
</comment>
<dbReference type="EMBL" id="BART01031075">
    <property type="protein sequence ID" value="GAH10420.1"/>
    <property type="molecule type" value="Genomic_DNA"/>
</dbReference>
<gene>
    <name evidence="10" type="ORF">S01H4_54063</name>
</gene>
<dbReference type="GO" id="GO:0005524">
    <property type="term" value="F:ATP binding"/>
    <property type="evidence" value="ECO:0007669"/>
    <property type="project" value="UniProtKB-KW"/>
</dbReference>
<dbReference type="Pfam" id="PF13476">
    <property type="entry name" value="AAA_23"/>
    <property type="match status" value="1"/>
</dbReference>
<dbReference type="PANTHER" id="PTHR11059:SF0">
    <property type="entry name" value="DNA REPAIR PROTEIN RECN"/>
    <property type="match status" value="1"/>
</dbReference>
<evidence type="ECO:0000256" key="3">
    <source>
        <dbReference type="ARBA" id="ARBA00022741"/>
    </source>
</evidence>
<keyword evidence="6" id="KW-0234">DNA repair</keyword>
<comment type="similarity">
    <text evidence="1">Belongs to the RecN family.</text>
</comment>
<evidence type="ECO:0000256" key="2">
    <source>
        <dbReference type="ARBA" id="ARBA00021315"/>
    </source>
</evidence>
<evidence type="ECO:0000256" key="8">
    <source>
        <dbReference type="SAM" id="Coils"/>
    </source>
</evidence>
<dbReference type="SUPFAM" id="SSF52540">
    <property type="entry name" value="P-loop containing nucleoside triphosphate hydrolases"/>
    <property type="match status" value="1"/>
</dbReference>
<sequence length="234" mass="27269">MLKEIKVENIALIDKAHIKFSPGLTILSGETGAGKTLIVEALKILVGEKADKDLIRSGKKNAYVEGYIELTNWPKLLKNLIKLKYVDEDCEYLILGRKLDRDGKNQCYLNGRSTTLKTLKKIGNLLIDLHGQHEHQSLFNVSNHLEVLDNFGKEEIVSLRKSYERLFLKRKKLMQDYLKLESTERERLIDRVEFEKKEIERAELKTDEEEKLKAEREVLRNYENIYSLSKSIYV</sequence>
<proteinExistence type="inferred from homology"/>
<evidence type="ECO:0000256" key="4">
    <source>
        <dbReference type="ARBA" id="ARBA00022763"/>
    </source>
</evidence>
<organism evidence="10">
    <name type="scientific">marine sediment metagenome</name>
    <dbReference type="NCBI Taxonomy" id="412755"/>
    <lineage>
        <taxon>unclassified sequences</taxon>
        <taxon>metagenomes</taxon>
        <taxon>ecological metagenomes</taxon>
    </lineage>
</organism>
<dbReference type="InterPro" id="IPR004604">
    <property type="entry name" value="DNA_recomb/repair_RecN"/>
</dbReference>
<dbReference type="AlphaFoldDB" id="X1DQA2"/>
<dbReference type="InterPro" id="IPR038729">
    <property type="entry name" value="Rad50/SbcC_AAA"/>
</dbReference>
<feature type="domain" description="Rad50/SbcC-type AAA" evidence="9">
    <location>
        <begin position="5"/>
        <end position="217"/>
    </location>
</feature>
<keyword evidence="4" id="KW-0227">DNA damage</keyword>
<evidence type="ECO:0000256" key="7">
    <source>
        <dbReference type="ARBA" id="ARBA00033408"/>
    </source>
</evidence>
<dbReference type="Gene3D" id="3.40.50.300">
    <property type="entry name" value="P-loop containing nucleotide triphosphate hydrolases"/>
    <property type="match status" value="1"/>
</dbReference>
<evidence type="ECO:0000256" key="5">
    <source>
        <dbReference type="ARBA" id="ARBA00022840"/>
    </source>
</evidence>
<keyword evidence="8" id="KW-0175">Coiled coil</keyword>
<dbReference type="GO" id="GO:0006310">
    <property type="term" value="P:DNA recombination"/>
    <property type="evidence" value="ECO:0007669"/>
    <property type="project" value="InterPro"/>
</dbReference>
<dbReference type="GO" id="GO:0016887">
    <property type="term" value="F:ATP hydrolysis activity"/>
    <property type="evidence" value="ECO:0007669"/>
    <property type="project" value="InterPro"/>
</dbReference>
<feature type="coiled-coil region" evidence="8">
    <location>
        <begin position="185"/>
        <end position="225"/>
    </location>
</feature>
<dbReference type="GO" id="GO:0043590">
    <property type="term" value="C:bacterial nucleoid"/>
    <property type="evidence" value="ECO:0007669"/>
    <property type="project" value="TreeGrafter"/>
</dbReference>
<dbReference type="GO" id="GO:0009432">
    <property type="term" value="P:SOS response"/>
    <property type="evidence" value="ECO:0007669"/>
    <property type="project" value="TreeGrafter"/>
</dbReference>
<evidence type="ECO:0000256" key="6">
    <source>
        <dbReference type="ARBA" id="ARBA00023204"/>
    </source>
</evidence>
<protein>
    <recommendedName>
        <fullName evidence="2">DNA repair protein RecN</fullName>
    </recommendedName>
    <alternativeName>
        <fullName evidence="7">Recombination protein N</fullName>
    </alternativeName>
</protein>